<feature type="compositionally biased region" description="Low complexity" evidence="1">
    <location>
        <begin position="35"/>
        <end position="56"/>
    </location>
</feature>
<evidence type="ECO:0000313" key="3">
    <source>
        <dbReference type="EMBL" id="TWD82954.1"/>
    </source>
</evidence>
<dbReference type="EMBL" id="VIVK01000001">
    <property type="protein sequence ID" value="TWD82954.1"/>
    <property type="molecule type" value="Genomic_DNA"/>
</dbReference>
<comment type="caution">
    <text evidence="3">The sequence shown here is derived from an EMBL/GenBank/DDBJ whole genome shotgun (WGS) entry which is preliminary data.</text>
</comment>
<reference evidence="3 4" key="1">
    <citation type="submission" date="2019-06" db="EMBL/GenBank/DDBJ databases">
        <title>Sequencing the genomes of 1000 actinobacteria strains.</title>
        <authorList>
            <person name="Klenk H.-P."/>
        </authorList>
    </citation>
    <scope>NUCLEOTIDE SEQUENCE [LARGE SCALE GENOMIC DNA]</scope>
    <source>
        <strain evidence="3 4">DSM 24683</strain>
    </source>
</reference>
<feature type="chain" id="PRO_5039201983" description="Lipoprotein" evidence="2">
    <location>
        <begin position="22"/>
        <end position="204"/>
    </location>
</feature>
<accession>A0A561BVM9</accession>
<name>A0A561BVM9_9ACTN</name>
<organism evidence="3 4">
    <name type="scientific">Kribbella amoyensis</name>
    <dbReference type="NCBI Taxonomy" id="996641"/>
    <lineage>
        <taxon>Bacteria</taxon>
        <taxon>Bacillati</taxon>
        <taxon>Actinomycetota</taxon>
        <taxon>Actinomycetes</taxon>
        <taxon>Propionibacteriales</taxon>
        <taxon>Kribbellaceae</taxon>
        <taxon>Kribbella</taxon>
    </lineage>
</organism>
<dbReference type="AlphaFoldDB" id="A0A561BVM9"/>
<proteinExistence type="predicted"/>
<gene>
    <name evidence="3" type="ORF">FB561_4105</name>
</gene>
<dbReference type="OrthoDB" id="3831131at2"/>
<evidence type="ECO:0000313" key="4">
    <source>
        <dbReference type="Proteomes" id="UP000318380"/>
    </source>
</evidence>
<dbReference type="PROSITE" id="PS51257">
    <property type="entry name" value="PROKAR_LIPOPROTEIN"/>
    <property type="match status" value="1"/>
</dbReference>
<keyword evidence="2" id="KW-0732">Signal</keyword>
<keyword evidence="4" id="KW-1185">Reference proteome</keyword>
<evidence type="ECO:0000256" key="1">
    <source>
        <dbReference type="SAM" id="MobiDB-lite"/>
    </source>
</evidence>
<feature type="signal peptide" evidence="2">
    <location>
        <begin position="1"/>
        <end position="21"/>
    </location>
</feature>
<feature type="region of interest" description="Disordered" evidence="1">
    <location>
        <begin position="22"/>
        <end position="56"/>
    </location>
</feature>
<protein>
    <recommendedName>
        <fullName evidence="5">Lipoprotein</fullName>
    </recommendedName>
</protein>
<sequence>MSRRPQAVAALAVCATLTLTACNDSPEAGRPDPAPSTSTTTTTTTTPSPTPTTTWTPEEQQAIDAATARYKTARAAIDKALANPTQSSREPLEAAGLGGEWLIAAIGDVRSLRNDGWYRSGSVKIASLAVESVALDSEQPTVQLKSCVDSAGTSLHFQKDGKPVHVGSKSGRRVAFRAKLVYASPTGKPTKMWFVVEEKGLGKC</sequence>
<evidence type="ECO:0008006" key="5">
    <source>
        <dbReference type="Google" id="ProtNLM"/>
    </source>
</evidence>
<dbReference type="RefSeq" id="WP_145808906.1">
    <property type="nucleotide sequence ID" value="NZ_VIVK01000001.1"/>
</dbReference>
<evidence type="ECO:0000256" key="2">
    <source>
        <dbReference type="SAM" id="SignalP"/>
    </source>
</evidence>
<dbReference type="Proteomes" id="UP000318380">
    <property type="component" value="Unassembled WGS sequence"/>
</dbReference>